<dbReference type="Gene3D" id="3.10.580.10">
    <property type="entry name" value="CBS-domain"/>
    <property type="match status" value="2"/>
</dbReference>
<dbReference type="InterPro" id="IPR050511">
    <property type="entry name" value="AMPK_gamma/SDS23_families"/>
</dbReference>
<dbReference type="SUPFAM" id="SSF54631">
    <property type="entry name" value="CBS-domain pair"/>
    <property type="match status" value="2"/>
</dbReference>
<evidence type="ECO:0000256" key="1">
    <source>
        <dbReference type="ARBA" id="ARBA00022737"/>
    </source>
</evidence>
<evidence type="ECO:0000313" key="6">
    <source>
        <dbReference type="EMBL" id="CAD6238098.1"/>
    </source>
</evidence>
<feature type="domain" description="CBS" evidence="5">
    <location>
        <begin position="103"/>
        <end position="167"/>
    </location>
</feature>
<dbReference type="PANTHER" id="PTHR13780">
    <property type="entry name" value="AMP-ACTIVATED PROTEIN KINASE, GAMMA REGULATORY SUBUNIT"/>
    <property type="match status" value="1"/>
</dbReference>
<comment type="caution">
    <text evidence="6">The sequence shown here is derived from an EMBL/GenBank/DDBJ whole genome shotgun (WGS) entry which is preliminary data.</text>
</comment>
<proteinExistence type="predicted"/>
<evidence type="ECO:0000256" key="3">
    <source>
        <dbReference type="PROSITE-ProRule" id="PRU00703"/>
    </source>
</evidence>
<keyword evidence="7" id="KW-1185">Reference proteome</keyword>
<accession>A0A811PC14</accession>
<evidence type="ECO:0000259" key="5">
    <source>
        <dbReference type="PROSITE" id="PS51371"/>
    </source>
</evidence>
<evidence type="ECO:0000256" key="2">
    <source>
        <dbReference type="ARBA" id="ARBA00023122"/>
    </source>
</evidence>
<dbReference type="PROSITE" id="PS51371">
    <property type="entry name" value="CBS"/>
    <property type="match status" value="3"/>
</dbReference>
<evidence type="ECO:0000256" key="4">
    <source>
        <dbReference type="SAM" id="MobiDB-lite"/>
    </source>
</evidence>
<keyword evidence="1" id="KW-0677">Repeat</keyword>
<gene>
    <name evidence="6" type="ORF">NCGR_LOCUS25428</name>
</gene>
<dbReference type="EMBL" id="CAJGYO010000006">
    <property type="protein sequence ID" value="CAD6238098.1"/>
    <property type="molecule type" value="Genomic_DNA"/>
</dbReference>
<protein>
    <recommendedName>
        <fullName evidence="5">CBS domain-containing protein</fullName>
    </recommendedName>
</protein>
<feature type="domain" description="CBS" evidence="5">
    <location>
        <begin position="378"/>
        <end position="438"/>
    </location>
</feature>
<dbReference type="CDD" id="cd02205">
    <property type="entry name" value="CBS_pair_SF"/>
    <property type="match status" value="1"/>
</dbReference>
<feature type="domain" description="CBS" evidence="5">
    <location>
        <begin position="291"/>
        <end position="351"/>
    </location>
</feature>
<dbReference type="Proteomes" id="UP000604825">
    <property type="component" value="Unassembled WGS sequence"/>
</dbReference>
<dbReference type="AlphaFoldDB" id="A0A811PC14"/>
<reference evidence="6" key="1">
    <citation type="submission" date="2020-10" db="EMBL/GenBank/DDBJ databases">
        <authorList>
            <person name="Han B."/>
            <person name="Lu T."/>
            <person name="Zhao Q."/>
            <person name="Huang X."/>
            <person name="Zhao Y."/>
        </authorList>
    </citation>
    <scope>NUCLEOTIDE SEQUENCE</scope>
</reference>
<dbReference type="SMART" id="SM00116">
    <property type="entry name" value="CBS"/>
    <property type="match status" value="4"/>
</dbReference>
<dbReference type="OrthoDB" id="449052at2759"/>
<name>A0A811PC14_9POAL</name>
<dbReference type="InterPro" id="IPR000644">
    <property type="entry name" value="CBS_dom"/>
</dbReference>
<sequence>MPGDQLGDVLAEENAKKATASTDGAGRESAHPVTAAAATTAANSLAAPNRNRYMDQPEENPEFPSCDAYFEAIQSKKKLPLSLQESLTAAFAQIPVSSFPEVPTGRVIEIPGDTSVLDAVRTLSEQNIRAAPVLNPEPGVPTDWQGRYLGVINYSAIIRWVLENAELAAVALSAASATVAGVGMGAVGAPQLGSAVAGRLTAEKGVAKDGLTAADHLGEDFYKVLLQQEPFRSTTVRSIVESYHWSPFVPITLDSSMLTVLLLLSKYRLRNVPVIEPEKPIIKTSLLRLVLSKDCSNVITVNSDDLILEAFKCMKDNKIGGVPVVEGPKRKLVGSVSIRDIRFLLLRPDLFSNFRQLTVIEFMRTLGSTLPDSGNNCLVKPPPTCTPDASLGSVIDSIASRITHRIYVVDDDLEVLGVVTLRDVISCFIHEPPGYCDSYLTPAMEKLEGKGVGSVEKC</sequence>
<keyword evidence="2 3" id="KW-0129">CBS domain</keyword>
<dbReference type="Pfam" id="PF00571">
    <property type="entry name" value="CBS"/>
    <property type="match status" value="3"/>
</dbReference>
<evidence type="ECO:0000313" key="7">
    <source>
        <dbReference type="Proteomes" id="UP000604825"/>
    </source>
</evidence>
<dbReference type="InterPro" id="IPR046342">
    <property type="entry name" value="CBS_dom_sf"/>
</dbReference>
<dbReference type="PANTHER" id="PTHR13780:SF47">
    <property type="entry name" value="SNF1-RELATED PROTEIN KINASE REGULATORY SUBUNIT GAMMA-1-LIKE"/>
    <property type="match status" value="1"/>
</dbReference>
<organism evidence="6 7">
    <name type="scientific">Miscanthus lutarioriparius</name>
    <dbReference type="NCBI Taxonomy" id="422564"/>
    <lineage>
        <taxon>Eukaryota</taxon>
        <taxon>Viridiplantae</taxon>
        <taxon>Streptophyta</taxon>
        <taxon>Embryophyta</taxon>
        <taxon>Tracheophyta</taxon>
        <taxon>Spermatophyta</taxon>
        <taxon>Magnoliopsida</taxon>
        <taxon>Liliopsida</taxon>
        <taxon>Poales</taxon>
        <taxon>Poaceae</taxon>
        <taxon>PACMAD clade</taxon>
        <taxon>Panicoideae</taxon>
        <taxon>Andropogonodae</taxon>
        <taxon>Andropogoneae</taxon>
        <taxon>Saccharinae</taxon>
        <taxon>Miscanthus</taxon>
    </lineage>
</organism>
<feature type="region of interest" description="Disordered" evidence="4">
    <location>
        <begin position="1"/>
        <end position="60"/>
    </location>
</feature>